<dbReference type="InterPro" id="IPR021299">
    <property type="entry name" value="DUF2871"/>
</dbReference>
<dbReference type="Proteomes" id="UP000189941">
    <property type="component" value="Unassembled WGS sequence"/>
</dbReference>
<accession>A0A1T4NM72</accession>
<reference evidence="3" key="1">
    <citation type="submission" date="2017-02" db="EMBL/GenBank/DDBJ databases">
        <authorList>
            <person name="Varghese N."/>
            <person name="Submissions S."/>
        </authorList>
    </citation>
    <scope>NUCLEOTIDE SEQUENCE [LARGE SCALE GENOMIC DNA]</scope>
    <source>
        <strain evidence="3">DSM 15739</strain>
    </source>
</reference>
<feature type="transmembrane region" description="Helical" evidence="1">
    <location>
        <begin position="47"/>
        <end position="67"/>
    </location>
</feature>
<feature type="transmembrane region" description="Helical" evidence="1">
    <location>
        <begin position="12"/>
        <end position="32"/>
    </location>
</feature>
<dbReference type="EMBL" id="FUWO01000020">
    <property type="protein sequence ID" value="SJZ80205.1"/>
    <property type="molecule type" value="Genomic_DNA"/>
</dbReference>
<evidence type="ECO:0000313" key="2">
    <source>
        <dbReference type="EMBL" id="SJZ80205.1"/>
    </source>
</evidence>
<dbReference type="OrthoDB" id="1644899at2"/>
<dbReference type="Pfam" id="PF11070">
    <property type="entry name" value="DUF2871"/>
    <property type="match status" value="1"/>
</dbReference>
<evidence type="ECO:0000256" key="1">
    <source>
        <dbReference type="SAM" id="Phobius"/>
    </source>
</evidence>
<organism evidence="2 3">
    <name type="scientific">Globicatella sulfidifaciens DSM 15739</name>
    <dbReference type="NCBI Taxonomy" id="1121925"/>
    <lineage>
        <taxon>Bacteria</taxon>
        <taxon>Bacillati</taxon>
        <taxon>Bacillota</taxon>
        <taxon>Bacilli</taxon>
        <taxon>Lactobacillales</taxon>
        <taxon>Aerococcaceae</taxon>
        <taxon>Globicatella</taxon>
    </lineage>
</organism>
<dbReference type="AlphaFoldDB" id="A0A1T4NM72"/>
<sequence length="97" mass="10788">MNNFVGDTRLSVLHTHTLVLGFVVLLVFYLLIRNYSLNSVLSLKKSYLIYVGGVTFTLVMMVFIGIYQITAQGQDLINIKAIEGMSGLGHIILAPVW</sequence>
<keyword evidence="3" id="KW-1185">Reference proteome</keyword>
<keyword evidence="1" id="KW-0472">Membrane</keyword>
<name>A0A1T4NM72_9LACT</name>
<gene>
    <name evidence="2" type="ORF">SAMN02746011_01794</name>
</gene>
<protein>
    <submittedName>
        <fullName evidence="2">Uncharacterized protein</fullName>
    </submittedName>
</protein>
<keyword evidence="1" id="KW-1133">Transmembrane helix</keyword>
<dbReference type="RefSeq" id="WP_159443916.1">
    <property type="nucleotide sequence ID" value="NZ_FUWO01000020.1"/>
</dbReference>
<evidence type="ECO:0000313" key="3">
    <source>
        <dbReference type="Proteomes" id="UP000189941"/>
    </source>
</evidence>
<proteinExistence type="predicted"/>
<keyword evidence="1" id="KW-0812">Transmembrane</keyword>